<dbReference type="EMBL" id="UZAM01019065">
    <property type="protein sequence ID" value="VDP52250.1"/>
    <property type="molecule type" value="Genomic_DNA"/>
</dbReference>
<reference evidence="1 2" key="2">
    <citation type="submission" date="2018-11" db="EMBL/GenBank/DDBJ databases">
        <authorList>
            <consortium name="Pathogen Informatics"/>
        </authorList>
    </citation>
    <scope>NUCLEOTIDE SEQUENCE [LARGE SCALE GENOMIC DNA]</scope>
</reference>
<dbReference type="PANTHER" id="PTHR10316">
    <property type="entry name" value="MEMBRANE ASSOCIATED GUANYLATE KINASE-RELATED"/>
    <property type="match status" value="1"/>
</dbReference>
<protein>
    <submittedName>
        <fullName evidence="3">Ras-associating domain-containing protein</fullName>
    </submittedName>
</protein>
<sequence>MTEQTATSSGHWTKRVQEIVLSFSADSDCPFVVAGGSENAAFPIVSCLRNDLLKYLNENDRISNGYIVLEVQGRKMAGLTSYDAQKWLRNCCVRGGPMAIKFVRPGNESHCNIFNIIYCVSCVVSLSVCGKLTFLGDRSFFSRVSNCTRNIALGSALIISVS</sequence>
<dbReference type="SUPFAM" id="SSF50156">
    <property type="entry name" value="PDZ domain-like"/>
    <property type="match status" value="1"/>
</dbReference>
<dbReference type="OrthoDB" id="66881at2759"/>
<dbReference type="Proteomes" id="UP000270296">
    <property type="component" value="Unassembled WGS sequence"/>
</dbReference>
<dbReference type="WBParaSite" id="SBAD_0001326001-mRNA-1">
    <property type="protein sequence ID" value="SBAD_0001326001-mRNA-1"/>
    <property type="gene ID" value="SBAD_0001326001"/>
</dbReference>
<dbReference type="GO" id="GO:0007165">
    <property type="term" value="P:signal transduction"/>
    <property type="evidence" value="ECO:0007669"/>
    <property type="project" value="TreeGrafter"/>
</dbReference>
<dbReference type="InterPro" id="IPR036034">
    <property type="entry name" value="PDZ_sf"/>
</dbReference>
<name>A0A183JAE9_9BILA</name>
<evidence type="ECO:0000313" key="1">
    <source>
        <dbReference type="EMBL" id="VDP52250.1"/>
    </source>
</evidence>
<accession>A0A183JAE9</accession>
<reference evidence="3" key="1">
    <citation type="submission" date="2016-06" db="UniProtKB">
        <authorList>
            <consortium name="WormBaseParasite"/>
        </authorList>
    </citation>
    <scope>IDENTIFICATION</scope>
</reference>
<evidence type="ECO:0000313" key="2">
    <source>
        <dbReference type="Proteomes" id="UP000270296"/>
    </source>
</evidence>
<dbReference type="AlphaFoldDB" id="A0A183JAE9"/>
<dbReference type="PANTHER" id="PTHR10316:SF40">
    <property type="entry name" value="LD27118P"/>
    <property type="match status" value="1"/>
</dbReference>
<organism evidence="3">
    <name type="scientific">Soboliphyme baturini</name>
    <dbReference type="NCBI Taxonomy" id="241478"/>
    <lineage>
        <taxon>Eukaryota</taxon>
        <taxon>Metazoa</taxon>
        <taxon>Ecdysozoa</taxon>
        <taxon>Nematoda</taxon>
        <taxon>Enoplea</taxon>
        <taxon>Dorylaimia</taxon>
        <taxon>Dioctophymatida</taxon>
        <taxon>Dioctophymatoidea</taxon>
        <taxon>Soboliphymatidae</taxon>
        <taxon>Soboliphyme</taxon>
    </lineage>
</organism>
<gene>
    <name evidence="1" type="ORF">SBAD_LOCUS12847</name>
</gene>
<keyword evidence="2" id="KW-1185">Reference proteome</keyword>
<proteinExistence type="predicted"/>
<dbReference type="GO" id="GO:0005737">
    <property type="term" value="C:cytoplasm"/>
    <property type="evidence" value="ECO:0007669"/>
    <property type="project" value="TreeGrafter"/>
</dbReference>
<evidence type="ECO:0000313" key="3">
    <source>
        <dbReference type="WBParaSite" id="SBAD_0001326001-mRNA-1"/>
    </source>
</evidence>